<feature type="modified residue" description="4-aspartylphosphate" evidence="1">
    <location>
        <position position="278"/>
    </location>
</feature>
<reference evidence="4 5" key="1">
    <citation type="journal article" date="2015" name="Genome Biol. Evol.">
        <title>Comparative Genomics of a Bacterivorous Green Alga Reveals Evolutionary Causalities and Consequences of Phago-Mixotrophic Mode of Nutrition.</title>
        <authorList>
            <person name="Burns J.A."/>
            <person name="Paasch A."/>
            <person name="Narechania A."/>
            <person name="Kim E."/>
        </authorList>
    </citation>
    <scope>NUCLEOTIDE SEQUENCE [LARGE SCALE GENOMIC DNA]</scope>
    <source>
        <strain evidence="4 5">PLY_AMNH</strain>
    </source>
</reference>
<evidence type="ECO:0000313" key="4">
    <source>
        <dbReference type="EMBL" id="KAK3282111.1"/>
    </source>
</evidence>
<dbReference type="AlphaFoldDB" id="A0AAE0GRA9"/>
<dbReference type="EMBL" id="LGRX02003537">
    <property type="protein sequence ID" value="KAK3282111.1"/>
    <property type="molecule type" value="Genomic_DNA"/>
</dbReference>
<feature type="compositionally biased region" description="Polar residues" evidence="2">
    <location>
        <begin position="8"/>
        <end position="21"/>
    </location>
</feature>
<proteinExistence type="predicted"/>
<dbReference type="GO" id="GO:0000160">
    <property type="term" value="P:phosphorelay signal transduction system"/>
    <property type="evidence" value="ECO:0007669"/>
    <property type="project" value="InterPro"/>
</dbReference>
<feature type="domain" description="Response regulatory" evidence="3">
    <location>
        <begin position="221"/>
        <end position="350"/>
    </location>
</feature>
<dbReference type="Gene3D" id="3.40.50.2300">
    <property type="match status" value="1"/>
</dbReference>
<gene>
    <name evidence="4" type="ORF">CYMTET_10136</name>
</gene>
<evidence type="ECO:0000313" key="5">
    <source>
        <dbReference type="Proteomes" id="UP001190700"/>
    </source>
</evidence>
<evidence type="ECO:0000256" key="2">
    <source>
        <dbReference type="SAM" id="MobiDB-lite"/>
    </source>
</evidence>
<evidence type="ECO:0000256" key="1">
    <source>
        <dbReference type="PROSITE-ProRule" id="PRU00169"/>
    </source>
</evidence>
<keyword evidence="5" id="KW-1185">Reference proteome</keyword>
<keyword evidence="1" id="KW-0597">Phosphoprotein</keyword>
<name>A0AAE0GRA9_9CHLO</name>
<dbReference type="InterPro" id="IPR001789">
    <property type="entry name" value="Sig_transdc_resp-reg_receiver"/>
</dbReference>
<feature type="region of interest" description="Disordered" evidence="2">
    <location>
        <begin position="1"/>
        <end position="21"/>
    </location>
</feature>
<feature type="compositionally biased region" description="Basic residues" evidence="2">
    <location>
        <begin position="203"/>
        <end position="213"/>
    </location>
</feature>
<protein>
    <recommendedName>
        <fullName evidence="3">Response regulatory domain-containing protein</fullName>
    </recommendedName>
</protein>
<evidence type="ECO:0000259" key="3">
    <source>
        <dbReference type="PROSITE" id="PS50110"/>
    </source>
</evidence>
<feature type="region of interest" description="Disordered" evidence="2">
    <location>
        <begin position="192"/>
        <end position="214"/>
    </location>
</feature>
<dbReference type="Proteomes" id="UP001190700">
    <property type="component" value="Unassembled WGS sequence"/>
</dbReference>
<sequence length="355" mass="39201">MECEEPASASSLQTPANPESGSTQCYSAYKGLRYFAIDDVALSRLILERLISKTLRGSEYSEVTGAELGTPRKVVIEQYVRRTFELRAEVIILDQYIGTLERGLLGTHIACALVRAGYDGLICLRSADDSLELERQAVEAGVHLFIPKYLSNSSFRKQIFKALDQFRLRKAKQATDQAAKLAAAESTEFARPLPVHDEDKSKAQAKHPVKPTKSHLPPGLTMFAVEDNVLARKTLQILFKIAKGSDSSTVMGQSVDEILNFSNRVLESDPPVDICICDQNLDDPAMGGRIMQGTSIITNLLKGGFKGVLVIRSANDSKDDVEYYQKCGAHIVLRKTTSLMETLAIIASYWKMHQA</sequence>
<dbReference type="InterPro" id="IPR011006">
    <property type="entry name" value="CheY-like_superfamily"/>
</dbReference>
<accession>A0AAE0GRA9</accession>
<dbReference type="PROSITE" id="PS50110">
    <property type="entry name" value="RESPONSE_REGULATORY"/>
    <property type="match status" value="1"/>
</dbReference>
<organism evidence="4 5">
    <name type="scientific">Cymbomonas tetramitiformis</name>
    <dbReference type="NCBI Taxonomy" id="36881"/>
    <lineage>
        <taxon>Eukaryota</taxon>
        <taxon>Viridiplantae</taxon>
        <taxon>Chlorophyta</taxon>
        <taxon>Pyramimonadophyceae</taxon>
        <taxon>Pyramimonadales</taxon>
        <taxon>Pyramimonadaceae</taxon>
        <taxon>Cymbomonas</taxon>
    </lineage>
</organism>
<dbReference type="SUPFAM" id="SSF52172">
    <property type="entry name" value="CheY-like"/>
    <property type="match status" value="2"/>
</dbReference>
<comment type="caution">
    <text evidence="4">The sequence shown here is derived from an EMBL/GenBank/DDBJ whole genome shotgun (WGS) entry which is preliminary data.</text>
</comment>